<evidence type="ECO:0000256" key="5">
    <source>
        <dbReference type="ARBA" id="ARBA00022692"/>
    </source>
</evidence>
<keyword evidence="6 10" id="KW-1133">Transmembrane helix</keyword>
<feature type="transmembrane region" description="Helical" evidence="10">
    <location>
        <begin position="240"/>
        <end position="261"/>
    </location>
</feature>
<evidence type="ECO:0000313" key="12">
    <source>
        <dbReference type="EMBL" id="RKR19973.1"/>
    </source>
</evidence>
<comment type="similarity">
    <text evidence="2 8">Belongs to the major facilitator superfamily. Proton-dependent oligopeptide transporter (POT/PTR) (TC 2.A.17) family.</text>
</comment>
<dbReference type="InterPro" id="IPR018456">
    <property type="entry name" value="PTR2_symporter_CS"/>
</dbReference>
<protein>
    <submittedName>
        <fullName evidence="12">POT family proton-dependent oligopeptide transporter</fullName>
    </submittedName>
</protein>
<feature type="transmembrane region" description="Helical" evidence="10">
    <location>
        <begin position="267"/>
        <end position="287"/>
    </location>
</feature>
<evidence type="ECO:0000256" key="3">
    <source>
        <dbReference type="ARBA" id="ARBA00022448"/>
    </source>
</evidence>
<dbReference type="GO" id="GO:1904680">
    <property type="term" value="F:peptide transmembrane transporter activity"/>
    <property type="evidence" value="ECO:0007669"/>
    <property type="project" value="InterPro"/>
</dbReference>
<evidence type="ECO:0000256" key="6">
    <source>
        <dbReference type="ARBA" id="ARBA00022989"/>
    </source>
</evidence>
<feature type="transmembrane region" description="Helical" evidence="10">
    <location>
        <begin position="377"/>
        <end position="398"/>
    </location>
</feature>
<dbReference type="GO" id="GO:0005886">
    <property type="term" value="C:plasma membrane"/>
    <property type="evidence" value="ECO:0007669"/>
    <property type="project" value="UniProtKB-SubCell"/>
</dbReference>
<dbReference type="InterPro" id="IPR005279">
    <property type="entry name" value="Dipep/tripep_permease"/>
</dbReference>
<evidence type="ECO:0000313" key="13">
    <source>
        <dbReference type="Proteomes" id="UP000276055"/>
    </source>
</evidence>
<organism evidence="12 13">
    <name type="scientific">Arthrobacter oryzae</name>
    <dbReference type="NCBI Taxonomy" id="409290"/>
    <lineage>
        <taxon>Bacteria</taxon>
        <taxon>Bacillati</taxon>
        <taxon>Actinomycetota</taxon>
        <taxon>Actinomycetes</taxon>
        <taxon>Micrococcales</taxon>
        <taxon>Micrococcaceae</taxon>
        <taxon>Arthrobacter</taxon>
    </lineage>
</organism>
<dbReference type="Gene3D" id="1.20.1250.20">
    <property type="entry name" value="MFS general substrate transporter like domains"/>
    <property type="match status" value="1"/>
</dbReference>
<feature type="domain" description="Major facilitator superfamily (MFS) profile" evidence="11">
    <location>
        <begin position="40"/>
        <end position="494"/>
    </location>
</feature>
<keyword evidence="3 8" id="KW-0813">Transport</keyword>
<comment type="caution">
    <text evidence="12">The sequence shown here is derived from an EMBL/GenBank/DDBJ whole genome shotgun (WGS) entry which is preliminary data.</text>
</comment>
<dbReference type="PANTHER" id="PTHR23517">
    <property type="entry name" value="RESISTANCE PROTEIN MDTM, PUTATIVE-RELATED-RELATED"/>
    <property type="match status" value="1"/>
</dbReference>
<feature type="transmembrane region" description="Helical" evidence="10">
    <location>
        <begin position="469"/>
        <end position="493"/>
    </location>
</feature>
<proteinExistence type="inferred from homology"/>
<evidence type="ECO:0000256" key="10">
    <source>
        <dbReference type="SAM" id="Phobius"/>
    </source>
</evidence>
<feature type="transmembrane region" description="Helical" evidence="10">
    <location>
        <begin position="173"/>
        <end position="192"/>
    </location>
</feature>
<sequence>MSTTHLSNPPATTPGDTSLTSPPKTPGDTSFFGHPKMLASLFSVEMWERFSFYGMQGILLYYMYFTAAQGGLEIPKALAAGLVGAYGGGVYLSTILGAWLADRLFGSERVLFGAAILIMAGHVALALVPGIPGLIAGLVLVGVGSGGLKANATALVGSLYGEKDERRDAGFSIFYMGINAGALIGPLVTGWLQESQGFHWGFGAAAVGMAIGLVVYSLGRKKLPAEAQRVPNPLPAAQRTRYGLIFAGIAVIIAVLLMTGTVNPKNLAMSMAYAAIGASVLYFALIFKSKKITPTERGRVAAFIPLYIASAAFWALFQQQFTFIAVYSEEKLDRNLFGWEMPAAWVQSINPVFIIIFAGIMAALWTRLGRKQPGSALKFSIGLFVMGLAFLAFIPLSGDGKTPLLALAGILLLFTLAELFLSPIGLSVTTKLAPKAFHTQMVALFFLSVSLGTTLAGILSGLYNPQDELPYFIGVGGTAILLAVGMAAASPAIKKLMGGVR</sequence>
<feature type="transmembrane region" description="Helical" evidence="10">
    <location>
        <begin position="344"/>
        <end position="365"/>
    </location>
</feature>
<feature type="transmembrane region" description="Helical" evidence="10">
    <location>
        <begin position="441"/>
        <end position="463"/>
    </location>
</feature>
<keyword evidence="5 8" id="KW-0812">Transmembrane</keyword>
<feature type="compositionally biased region" description="Polar residues" evidence="9">
    <location>
        <begin position="1"/>
        <end position="22"/>
    </location>
</feature>
<evidence type="ECO:0000259" key="11">
    <source>
        <dbReference type="PROSITE" id="PS50850"/>
    </source>
</evidence>
<feature type="transmembrane region" description="Helical" evidence="10">
    <location>
        <begin position="299"/>
        <end position="317"/>
    </location>
</feature>
<evidence type="ECO:0000256" key="7">
    <source>
        <dbReference type="ARBA" id="ARBA00023136"/>
    </source>
</evidence>
<keyword evidence="7 10" id="KW-0472">Membrane</keyword>
<dbReference type="OrthoDB" id="9772725at2"/>
<feature type="transmembrane region" description="Helical" evidence="10">
    <location>
        <begin position="46"/>
        <end position="65"/>
    </location>
</feature>
<gene>
    <name evidence="12" type="ORF">C8D78_1785</name>
</gene>
<evidence type="ECO:0000256" key="9">
    <source>
        <dbReference type="SAM" id="MobiDB-lite"/>
    </source>
</evidence>
<feature type="region of interest" description="Disordered" evidence="9">
    <location>
        <begin position="1"/>
        <end position="26"/>
    </location>
</feature>
<dbReference type="InterPro" id="IPR050171">
    <property type="entry name" value="MFS_Transporters"/>
</dbReference>
<comment type="subcellular location">
    <subcellularLocation>
        <location evidence="1">Cell membrane</location>
        <topology evidence="1">Multi-pass membrane protein</topology>
    </subcellularLocation>
    <subcellularLocation>
        <location evidence="8">Membrane</location>
        <topology evidence="8">Multi-pass membrane protein</topology>
    </subcellularLocation>
</comment>
<dbReference type="PROSITE" id="PS01023">
    <property type="entry name" value="PTR2_2"/>
    <property type="match status" value="1"/>
</dbReference>
<keyword evidence="4" id="KW-1003">Cell membrane</keyword>
<dbReference type="InterPro" id="IPR036259">
    <property type="entry name" value="MFS_trans_sf"/>
</dbReference>
<evidence type="ECO:0000256" key="2">
    <source>
        <dbReference type="ARBA" id="ARBA00005982"/>
    </source>
</evidence>
<dbReference type="Pfam" id="PF00854">
    <property type="entry name" value="PTR2"/>
    <property type="match status" value="1"/>
</dbReference>
<name>A0A495ETP2_9MICC</name>
<dbReference type="SUPFAM" id="SSF103473">
    <property type="entry name" value="MFS general substrate transporter"/>
    <property type="match status" value="1"/>
</dbReference>
<feature type="transmembrane region" description="Helical" evidence="10">
    <location>
        <begin position="198"/>
        <end position="219"/>
    </location>
</feature>
<dbReference type="PANTHER" id="PTHR23517:SF15">
    <property type="entry name" value="PROTON-DEPENDENT OLIGOPEPTIDE FAMILY TRANSPORT PROTEIN"/>
    <property type="match status" value="1"/>
</dbReference>
<dbReference type="NCBIfam" id="TIGR00924">
    <property type="entry name" value="yjdL_sub1_fam"/>
    <property type="match status" value="1"/>
</dbReference>
<dbReference type="AlphaFoldDB" id="A0A495ETP2"/>
<feature type="transmembrane region" description="Helical" evidence="10">
    <location>
        <begin position="404"/>
        <end position="429"/>
    </location>
</feature>
<dbReference type="EMBL" id="RBIR01000003">
    <property type="protein sequence ID" value="RKR19973.1"/>
    <property type="molecule type" value="Genomic_DNA"/>
</dbReference>
<dbReference type="Proteomes" id="UP000276055">
    <property type="component" value="Unassembled WGS sequence"/>
</dbReference>
<evidence type="ECO:0000256" key="1">
    <source>
        <dbReference type="ARBA" id="ARBA00004651"/>
    </source>
</evidence>
<feature type="transmembrane region" description="Helical" evidence="10">
    <location>
        <begin position="77"/>
        <end position="101"/>
    </location>
</feature>
<dbReference type="InterPro" id="IPR020846">
    <property type="entry name" value="MFS_dom"/>
</dbReference>
<evidence type="ECO:0000256" key="4">
    <source>
        <dbReference type="ARBA" id="ARBA00022475"/>
    </source>
</evidence>
<accession>A0A495ETP2</accession>
<dbReference type="InterPro" id="IPR000109">
    <property type="entry name" value="POT_fam"/>
</dbReference>
<evidence type="ECO:0000256" key="8">
    <source>
        <dbReference type="RuleBase" id="RU003755"/>
    </source>
</evidence>
<reference evidence="12 13" key="1">
    <citation type="submission" date="2018-10" db="EMBL/GenBank/DDBJ databases">
        <title>Genomic Encyclopedia of Type Strains, Phase IV (KMG-IV): sequencing the most valuable type-strain genomes for metagenomic binning, comparative biology and taxonomic classification.</title>
        <authorList>
            <person name="Goeker M."/>
        </authorList>
    </citation>
    <scope>NUCLEOTIDE SEQUENCE [LARGE SCALE GENOMIC DNA]</scope>
    <source>
        <strain evidence="12 13">DSM 25586</strain>
    </source>
</reference>
<dbReference type="CDD" id="cd17346">
    <property type="entry name" value="MFS_DtpA_like"/>
    <property type="match status" value="1"/>
</dbReference>
<dbReference type="PROSITE" id="PS50850">
    <property type="entry name" value="MFS"/>
    <property type="match status" value="1"/>
</dbReference>
<dbReference type="GO" id="GO:0006857">
    <property type="term" value="P:oligopeptide transport"/>
    <property type="evidence" value="ECO:0007669"/>
    <property type="project" value="InterPro"/>
</dbReference>